<dbReference type="Pfam" id="PF10102">
    <property type="entry name" value="DUF2341"/>
    <property type="match status" value="1"/>
</dbReference>
<protein>
    <recommendedName>
        <fullName evidence="1">DUF2341 domain-containing protein</fullName>
    </recommendedName>
</protein>
<dbReference type="SUPFAM" id="SSF49899">
    <property type="entry name" value="Concanavalin A-like lectins/glucanases"/>
    <property type="match status" value="1"/>
</dbReference>
<gene>
    <name evidence="2" type="ORF">S12H4_44876</name>
</gene>
<dbReference type="Gene3D" id="2.60.120.200">
    <property type="match status" value="1"/>
</dbReference>
<sequence length="256" mass="27727">GYDIVFRASDETTQLDHEIEDYDGTAGTVVAWVRIPTLSYNTDTVIYMYYGNNCISSSQENITGVWNSNFVGVWHLSESSGTAQDSTSYGTSGSLSGTVTQGSTGNIDGAYDFYTNGLVDCGDPGDGHLDGGTGSFTVSIWVNIDVNRNQWENILYKGGTSEYGHGYAFEVYSGQSDLSFSINDGTAQWGYSPPFASFTEDTWHHMVGVVDRANDELRMYKDGAEVGTATNISSVGNIDSSDNLTFSAFGWFDGLL</sequence>
<proteinExistence type="predicted"/>
<dbReference type="Pfam" id="PF13385">
    <property type="entry name" value="Laminin_G_3"/>
    <property type="match status" value="1"/>
</dbReference>
<feature type="domain" description="DUF2341" evidence="1">
    <location>
        <begin position="2"/>
        <end position="61"/>
    </location>
</feature>
<organism evidence="2">
    <name type="scientific">marine sediment metagenome</name>
    <dbReference type="NCBI Taxonomy" id="412755"/>
    <lineage>
        <taxon>unclassified sequences</taxon>
        <taxon>metagenomes</taxon>
        <taxon>ecological metagenomes</taxon>
    </lineage>
</organism>
<evidence type="ECO:0000313" key="2">
    <source>
        <dbReference type="EMBL" id="GAJ04776.1"/>
    </source>
</evidence>
<dbReference type="InterPro" id="IPR018765">
    <property type="entry name" value="DUF2341"/>
</dbReference>
<feature type="non-terminal residue" evidence="2">
    <location>
        <position position="256"/>
    </location>
</feature>
<comment type="caution">
    <text evidence="2">The sequence shown here is derived from an EMBL/GenBank/DDBJ whole genome shotgun (WGS) entry which is preliminary data.</text>
</comment>
<feature type="non-terminal residue" evidence="2">
    <location>
        <position position="1"/>
    </location>
</feature>
<accession>X1UY04</accession>
<name>X1UY04_9ZZZZ</name>
<dbReference type="AlphaFoldDB" id="X1UY04"/>
<evidence type="ECO:0000259" key="1">
    <source>
        <dbReference type="Pfam" id="PF10102"/>
    </source>
</evidence>
<dbReference type="EMBL" id="BARW01027691">
    <property type="protein sequence ID" value="GAJ04776.1"/>
    <property type="molecule type" value="Genomic_DNA"/>
</dbReference>
<dbReference type="InterPro" id="IPR013320">
    <property type="entry name" value="ConA-like_dom_sf"/>
</dbReference>
<reference evidence="2" key="1">
    <citation type="journal article" date="2014" name="Front. Microbiol.">
        <title>High frequency of phylogenetically diverse reductive dehalogenase-homologous genes in deep subseafloor sedimentary metagenomes.</title>
        <authorList>
            <person name="Kawai M."/>
            <person name="Futagami T."/>
            <person name="Toyoda A."/>
            <person name="Takaki Y."/>
            <person name="Nishi S."/>
            <person name="Hori S."/>
            <person name="Arai W."/>
            <person name="Tsubouchi T."/>
            <person name="Morono Y."/>
            <person name="Uchiyama I."/>
            <person name="Ito T."/>
            <person name="Fujiyama A."/>
            <person name="Inagaki F."/>
            <person name="Takami H."/>
        </authorList>
    </citation>
    <scope>NUCLEOTIDE SEQUENCE</scope>
    <source>
        <strain evidence="2">Expedition CK06-06</strain>
    </source>
</reference>